<evidence type="ECO:0000259" key="18">
    <source>
        <dbReference type="Pfam" id="PF03460"/>
    </source>
</evidence>
<proteinExistence type="inferred from homology"/>
<gene>
    <name evidence="15 19" type="primary">cysI</name>
    <name evidence="19" type="ORF">PIGHUM_03768</name>
</gene>
<feature type="binding site" description="axial binding residue" evidence="15">
    <location>
        <position position="494"/>
    </location>
    <ligand>
        <name>siroheme</name>
        <dbReference type="ChEBI" id="CHEBI:60052"/>
    </ligand>
    <ligandPart>
        <name>Fe</name>
        <dbReference type="ChEBI" id="CHEBI:18248"/>
    </ligandPart>
</feature>
<dbReference type="PRINTS" id="PR00397">
    <property type="entry name" value="SIROHAEM"/>
</dbReference>
<comment type="catalytic activity">
    <reaction evidence="12 15">
        <text>hydrogen sulfide + 3 NADP(+) + 3 H2O = sulfite + 3 NADPH + 4 H(+)</text>
        <dbReference type="Rhea" id="RHEA:13801"/>
        <dbReference type="ChEBI" id="CHEBI:15377"/>
        <dbReference type="ChEBI" id="CHEBI:15378"/>
        <dbReference type="ChEBI" id="CHEBI:17359"/>
        <dbReference type="ChEBI" id="CHEBI:29919"/>
        <dbReference type="ChEBI" id="CHEBI:57783"/>
        <dbReference type="ChEBI" id="CHEBI:58349"/>
        <dbReference type="EC" id="1.8.1.2"/>
    </reaction>
</comment>
<dbReference type="OrthoDB" id="3189055at2"/>
<comment type="subunit">
    <text evidence="14 15">Alpha(8)-beta(8). The alpha component is a flavoprotein, the beta component is a hemoprotein.</text>
</comment>
<comment type="similarity">
    <text evidence="2 15">Belongs to the nitrite and sulfite reductase 4Fe-4S domain family.</text>
</comment>
<dbReference type="InterPro" id="IPR006067">
    <property type="entry name" value="NO2/SO3_Rdtase_4Fe4S_dom"/>
</dbReference>
<reference evidence="19 20" key="1">
    <citation type="submission" date="2018-10" db="EMBL/GenBank/DDBJ databases">
        <authorList>
            <person name="Criscuolo A."/>
        </authorList>
    </citation>
    <scope>NUCLEOTIDE SEQUENCE [LARGE SCALE GENOMIC DNA]</scope>
    <source>
        <strain evidence="19">DnA1</strain>
    </source>
</reference>
<evidence type="ECO:0000256" key="5">
    <source>
        <dbReference type="ARBA" id="ARBA00022617"/>
    </source>
</evidence>
<dbReference type="InterPro" id="IPR005117">
    <property type="entry name" value="NiRdtase/SiRdtase_haem-b_fer"/>
</dbReference>
<feature type="binding site" evidence="15">
    <location>
        <position position="445"/>
    </location>
    <ligand>
        <name>[4Fe-4S] cluster</name>
        <dbReference type="ChEBI" id="CHEBI:49883"/>
    </ligand>
</feature>
<dbReference type="UniPathway" id="UPA00140">
    <property type="reaction ID" value="UER00207"/>
</dbReference>
<feature type="domain" description="Nitrite/Sulfite reductase ferredoxin-like" evidence="18">
    <location>
        <begin position="81"/>
        <end position="147"/>
    </location>
</feature>
<dbReference type="Gene3D" id="3.30.413.10">
    <property type="entry name" value="Sulfite Reductase Hemoprotein, domain 1"/>
    <property type="match status" value="2"/>
</dbReference>
<dbReference type="Pfam" id="PF01077">
    <property type="entry name" value="NIR_SIR"/>
    <property type="match status" value="2"/>
</dbReference>
<dbReference type="InterPro" id="IPR011786">
    <property type="entry name" value="CysI"/>
</dbReference>
<dbReference type="PANTHER" id="PTHR11493">
    <property type="entry name" value="SULFITE REDUCTASE [NADPH] SUBUNIT BETA-RELATED"/>
    <property type="match status" value="1"/>
</dbReference>
<dbReference type="AlphaFoldDB" id="A0A3P4B6X9"/>
<keyword evidence="20" id="KW-1185">Reference proteome</keyword>
<feature type="region of interest" description="Disordered" evidence="16">
    <location>
        <begin position="573"/>
        <end position="597"/>
    </location>
</feature>
<dbReference type="InterPro" id="IPR036136">
    <property type="entry name" value="Nit/Sulf_reduc_fer-like_dom_sf"/>
</dbReference>
<evidence type="ECO:0000313" key="19">
    <source>
        <dbReference type="EMBL" id="VCU71681.1"/>
    </source>
</evidence>
<dbReference type="RefSeq" id="WP_124081273.1">
    <property type="nucleotide sequence ID" value="NZ_UWPJ01000029.1"/>
</dbReference>
<feature type="binding site" evidence="15">
    <location>
        <position position="494"/>
    </location>
    <ligand>
        <name>[4Fe-4S] cluster</name>
        <dbReference type="ChEBI" id="CHEBI:49883"/>
    </ligand>
</feature>
<evidence type="ECO:0000256" key="8">
    <source>
        <dbReference type="ARBA" id="ARBA00023002"/>
    </source>
</evidence>
<evidence type="ECO:0000256" key="14">
    <source>
        <dbReference type="ARBA" id="ARBA00062253"/>
    </source>
</evidence>
<keyword evidence="8 15" id="KW-0560">Oxidoreductase</keyword>
<keyword evidence="11 15" id="KW-0198">Cysteine biosynthesis</keyword>
<dbReference type="GO" id="GO:0050661">
    <property type="term" value="F:NADP binding"/>
    <property type="evidence" value="ECO:0007669"/>
    <property type="project" value="InterPro"/>
</dbReference>
<comment type="pathway">
    <text evidence="1 15">Sulfur metabolism; hydrogen sulfide biosynthesis; hydrogen sulfide from sulfite (NADPH route): step 1/1.</text>
</comment>
<dbReference type="FunFam" id="3.30.413.10:FF:000003">
    <property type="entry name" value="Sulfite reductase [NADPH] hemoprotein beta-component"/>
    <property type="match status" value="1"/>
</dbReference>
<keyword evidence="7 15" id="KW-0521">NADP</keyword>
<feature type="domain" description="Nitrite/sulphite reductase 4Fe-4S" evidence="17">
    <location>
        <begin position="437"/>
        <end position="568"/>
    </location>
</feature>
<keyword evidence="5 15" id="KW-0349">Heme</keyword>
<dbReference type="GO" id="GO:0051539">
    <property type="term" value="F:4 iron, 4 sulfur cluster binding"/>
    <property type="evidence" value="ECO:0007669"/>
    <property type="project" value="UniProtKB-KW"/>
</dbReference>
<keyword evidence="9 15" id="KW-0408">Iron</keyword>
<dbReference type="GO" id="GO:0000103">
    <property type="term" value="P:sulfate assimilation"/>
    <property type="evidence" value="ECO:0007669"/>
    <property type="project" value="UniProtKB-UniRule"/>
</dbReference>
<dbReference type="GO" id="GO:0070814">
    <property type="term" value="P:hydrogen sulfide biosynthetic process"/>
    <property type="evidence" value="ECO:0007669"/>
    <property type="project" value="UniProtKB-UniRule"/>
</dbReference>
<evidence type="ECO:0000256" key="11">
    <source>
        <dbReference type="ARBA" id="ARBA00023192"/>
    </source>
</evidence>
<dbReference type="InterPro" id="IPR045169">
    <property type="entry name" value="NO2/SO3_Rdtase_4Fe4S_prot"/>
</dbReference>
<dbReference type="HAMAP" id="MF_01540">
    <property type="entry name" value="CysI"/>
    <property type="match status" value="1"/>
</dbReference>
<feature type="binding site" evidence="15">
    <location>
        <position position="451"/>
    </location>
    <ligand>
        <name>[4Fe-4S] cluster</name>
        <dbReference type="ChEBI" id="CHEBI:49883"/>
    </ligand>
</feature>
<evidence type="ECO:0000259" key="17">
    <source>
        <dbReference type="Pfam" id="PF01077"/>
    </source>
</evidence>
<evidence type="ECO:0000256" key="1">
    <source>
        <dbReference type="ARBA" id="ARBA00004774"/>
    </source>
</evidence>
<keyword evidence="6 15" id="KW-0479">Metal-binding</keyword>
<dbReference type="Pfam" id="PF03460">
    <property type="entry name" value="NIR_SIR_ferr"/>
    <property type="match status" value="2"/>
</dbReference>
<evidence type="ECO:0000256" key="13">
    <source>
        <dbReference type="ARBA" id="ARBA00057160"/>
    </source>
</evidence>
<evidence type="ECO:0000256" key="4">
    <source>
        <dbReference type="ARBA" id="ARBA00022605"/>
    </source>
</evidence>
<dbReference type="GO" id="GO:0009337">
    <property type="term" value="C:sulfite reductase complex (NADPH)"/>
    <property type="evidence" value="ECO:0007669"/>
    <property type="project" value="InterPro"/>
</dbReference>
<feature type="binding site" evidence="15">
    <location>
        <position position="490"/>
    </location>
    <ligand>
        <name>[4Fe-4S] cluster</name>
        <dbReference type="ChEBI" id="CHEBI:49883"/>
    </ligand>
</feature>
<dbReference type="InterPro" id="IPR006066">
    <property type="entry name" value="NO2/SO3_Rdtase_FeS/sirohaem_BS"/>
</dbReference>
<dbReference type="SUPFAM" id="SSF56014">
    <property type="entry name" value="Nitrite and sulphite reductase 4Fe-4S domain-like"/>
    <property type="match status" value="2"/>
</dbReference>
<dbReference type="GO" id="GO:0050311">
    <property type="term" value="F:sulfite reductase (ferredoxin) activity"/>
    <property type="evidence" value="ECO:0007669"/>
    <property type="project" value="TreeGrafter"/>
</dbReference>
<comment type="cofactor">
    <cofactor evidence="15">
        <name>siroheme</name>
        <dbReference type="ChEBI" id="CHEBI:60052"/>
    </cofactor>
    <text evidence="15">Binds 1 siroheme per subunit.</text>
</comment>
<comment type="cofactor">
    <cofactor evidence="15">
        <name>[4Fe-4S] cluster</name>
        <dbReference type="ChEBI" id="CHEBI:49883"/>
    </cofactor>
    <text evidence="15">Binds 1 [4Fe-4S] cluster per subunit.</text>
</comment>
<feature type="domain" description="Nitrite/Sulfite reductase ferredoxin-like" evidence="18">
    <location>
        <begin position="358"/>
        <end position="426"/>
    </location>
</feature>
<evidence type="ECO:0000256" key="16">
    <source>
        <dbReference type="SAM" id="MobiDB-lite"/>
    </source>
</evidence>
<sequence>MKPRTTIPIVPDRSRDISQPLEKLSADERLKAGSDQLRGTIAESLMDRITGAVAESDAKLMKFHGIYQQDDRDLRAERRHQKLEPAYQFMVRVRMPGGVCTAAQWLKLDELARAHGGDSLRITTRGTIQFHWILKHALRSTLQGLHEVLLDTIAACGDDARGVVCSVNPGLSGLHRQVHALARQASDHVIPRMRAYHEIWYGEARIAGSEPEEPFYGNTYLPRKFKIGFVIPPCNDIDVYAQDLGFIAIVKDGKLLGFNVAIGGGMGNTDRDATTWPRLADVIGFAAPEQVIAVCDAVMGVQRDHGDRKNRAHARFKYTIDDHGLDWIKAEIERRLGYALKPPRRYAFTTNGDAPGWQRDEEGRWHVTLLIPAGRVTNSADAPWLDGLRAIARVHRGTLRLTTNQNLVISGIEPDDRPAIERLLESHGLLKWQKAGALRRSAIACVALPTCGLAMAESERYLPALLDRLEPLLDRYGLAQAPITLRISGCPNGCSRPYIAEIALTGRAIGRYNLYLGGGFHGERLARLYLENAPEDSIVAALDEVLGHYAADRQPDEHLGDFVVRAGYVTPVRDGPDFNTPNERRAERADLESVPAG</sequence>
<dbReference type="NCBIfam" id="NF010029">
    <property type="entry name" value="PRK13504.1"/>
    <property type="match status" value="1"/>
</dbReference>
<evidence type="ECO:0000256" key="7">
    <source>
        <dbReference type="ARBA" id="ARBA00022857"/>
    </source>
</evidence>
<dbReference type="Gene3D" id="3.90.480.10">
    <property type="entry name" value="Sulfite Reductase Hemoprotein,Domain 2"/>
    <property type="match status" value="1"/>
</dbReference>
<comment type="function">
    <text evidence="13 15">Component of the sulfite reductase complex that catalyzes the 6-electron reduction of sulfite to sulfide. This is one of several activities required for the biosynthesis of L-cysteine from sulfate.</text>
</comment>
<feature type="domain" description="Nitrite/sulphite reductase 4Fe-4S" evidence="17">
    <location>
        <begin position="187"/>
        <end position="337"/>
    </location>
</feature>
<evidence type="ECO:0000256" key="15">
    <source>
        <dbReference type="HAMAP-Rule" id="MF_01540"/>
    </source>
</evidence>
<dbReference type="Proteomes" id="UP000277294">
    <property type="component" value="Unassembled WGS sequence"/>
</dbReference>
<name>A0A3P4B6X9_9BURK</name>
<feature type="compositionally biased region" description="Basic and acidic residues" evidence="16">
    <location>
        <begin position="582"/>
        <end position="591"/>
    </location>
</feature>
<evidence type="ECO:0000256" key="3">
    <source>
        <dbReference type="ARBA" id="ARBA00022485"/>
    </source>
</evidence>
<dbReference type="GO" id="GO:0046872">
    <property type="term" value="F:metal ion binding"/>
    <property type="evidence" value="ECO:0007669"/>
    <property type="project" value="UniProtKB-KW"/>
</dbReference>
<dbReference type="InterPro" id="IPR045854">
    <property type="entry name" value="NO2/SO3_Rdtase_4Fe4S_sf"/>
</dbReference>
<dbReference type="GO" id="GO:0019344">
    <property type="term" value="P:cysteine biosynthetic process"/>
    <property type="evidence" value="ECO:0007669"/>
    <property type="project" value="UniProtKB-KW"/>
</dbReference>
<dbReference type="GO" id="GO:0020037">
    <property type="term" value="F:heme binding"/>
    <property type="evidence" value="ECO:0007669"/>
    <property type="project" value="InterPro"/>
</dbReference>
<evidence type="ECO:0000256" key="12">
    <source>
        <dbReference type="ARBA" id="ARBA00052219"/>
    </source>
</evidence>
<evidence type="ECO:0000256" key="2">
    <source>
        <dbReference type="ARBA" id="ARBA00010429"/>
    </source>
</evidence>
<evidence type="ECO:0000313" key="20">
    <source>
        <dbReference type="Proteomes" id="UP000277294"/>
    </source>
</evidence>
<dbReference type="NCBIfam" id="TIGR02041">
    <property type="entry name" value="CysI"/>
    <property type="match status" value="1"/>
</dbReference>
<protein>
    <recommendedName>
        <fullName evidence="15">Sulfite reductase [NADPH] hemoprotein beta-component</fullName>
        <shortName evidence="15">SiR-HP</shortName>
        <shortName evidence="15">SiRHP</shortName>
        <ecNumber evidence="15">1.8.1.2</ecNumber>
    </recommendedName>
</protein>
<dbReference type="EC" id="1.8.1.2" evidence="15"/>
<keyword evidence="3 15" id="KW-0004">4Fe-4S</keyword>
<evidence type="ECO:0000256" key="9">
    <source>
        <dbReference type="ARBA" id="ARBA00023004"/>
    </source>
</evidence>
<organism evidence="19 20">
    <name type="scientific">Pigmentiphaga humi</name>
    <dbReference type="NCBI Taxonomy" id="2478468"/>
    <lineage>
        <taxon>Bacteria</taxon>
        <taxon>Pseudomonadati</taxon>
        <taxon>Pseudomonadota</taxon>
        <taxon>Betaproteobacteria</taxon>
        <taxon>Burkholderiales</taxon>
        <taxon>Alcaligenaceae</taxon>
        <taxon>Pigmentiphaga</taxon>
    </lineage>
</organism>
<dbReference type="GO" id="GO:0004783">
    <property type="term" value="F:sulfite reductase (NADPH) activity"/>
    <property type="evidence" value="ECO:0007669"/>
    <property type="project" value="UniProtKB-UniRule"/>
</dbReference>
<dbReference type="PANTHER" id="PTHR11493:SF47">
    <property type="entry name" value="SULFITE REDUCTASE [NADPH] SUBUNIT BETA"/>
    <property type="match status" value="1"/>
</dbReference>
<accession>A0A3P4B6X9</accession>
<dbReference type="EMBL" id="UWPJ01000029">
    <property type="protein sequence ID" value="VCU71681.1"/>
    <property type="molecule type" value="Genomic_DNA"/>
</dbReference>
<evidence type="ECO:0000256" key="10">
    <source>
        <dbReference type="ARBA" id="ARBA00023014"/>
    </source>
</evidence>
<evidence type="ECO:0000256" key="6">
    <source>
        <dbReference type="ARBA" id="ARBA00022723"/>
    </source>
</evidence>
<keyword evidence="4 15" id="KW-0028">Amino-acid biosynthesis</keyword>
<keyword evidence="10 15" id="KW-0411">Iron-sulfur</keyword>
<dbReference type="SUPFAM" id="SSF55124">
    <property type="entry name" value="Nitrite/Sulfite reductase N-terminal domain-like"/>
    <property type="match status" value="2"/>
</dbReference>
<dbReference type="PROSITE" id="PS00365">
    <property type="entry name" value="NIR_SIR"/>
    <property type="match status" value="1"/>
</dbReference>